<sequence length="69" mass="6948">MDDIGNISDSCGGSDDNVSSGALDDDDDEVDGGDESDQSGVDGGDSGSDGFVLVEEGEDWVMIDDSGTP</sequence>
<proteinExistence type="predicted"/>
<name>A0AAP0L1A2_9MAGN</name>
<protein>
    <submittedName>
        <fullName evidence="2">Uncharacterized protein</fullName>
    </submittedName>
</protein>
<keyword evidence="3" id="KW-1185">Reference proteome</keyword>
<accession>A0AAP0L1A2</accession>
<organism evidence="2 3">
    <name type="scientific">Stephania yunnanensis</name>
    <dbReference type="NCBI Taxonomy" id="152371"/>
    <lineage>
        <taxon>Eukaryota</taxon>
        <taxon>Viridiplantae</taxon>
        <taxon>Streptophyta</taxon>
        <taxon>Embryophyta</taxon>
        <taxon>Tracheophyta</taxon>
        <taxon>Spermatophyta</taxon>
        <taxon>Magnoliopsida</taxon>
        <taxon>Ranunculales</taxon>
        <taxon>Menispermaceae</taxon>
        <taxon>Menispermoideae</taxon>
        <taxon>Cissampelideae</taxon>
        <taxon>Stephania</taxon>
    </lineage>
</organism>
<evidence type="ECO:0000313" key="2">
    <source>
        <dbReference type="EMBL" id="KAK9161702.1"/>
    </source>
</evidence>
<dbReference type="AlphaFoldDB" id="A0AAP0L1A2"/>
<feature type="region of interest" description="Disordered" evidence="1">
    <location>
        <begin position="1"/>
        <end position="69"/>
    </location>
</feature>
<comment type="caution">
    <text evidence="2">The sequence shown here is derived from an EMBL/GenBank/DDBJ whole genome shotgun (WGS) entry which is preliminary data.</text>
</comment>
<evidence type="ECO:0000313" key="3">
    <source>
        <dbReference type="Proteomes" id="UP001420932"/>
    </source>
</evidence>
<dbReference type="EMBL" id="JBBNAF010000003">
    <property type="protein sequence ID" value="KAK9161702.1"/>
    <property type="molecule type" value="Genomic_DNA"/>
</dbReference>
<reference evidence="2 3" key="1">
    <citation type="submission" date="2024-01" db="EMBL/GenBank/DDBJ databases">
        <title>Genome assemblies of Stephania.</title>
        <authorList>
            <person name="Yang L."/>
        </authorList>
    </citation>
    <scope>NUCLEOTIDE SEQUENCE [LARGE SCALE GENOMIC DNA]</scope>
    <source>
        <strain evidence="2">YNDBR</strain>
        <tissue evidence="2">Leaf</tissue>
    </source>
</reference>
<feature type="compositionally biased region" description="Acidic residues" evidence="1">
    <location>
        <begin position="23"/>
        <end position="37"/>
    </location>
</feature>
<gene>
    <name evidence="2" type="ORF">Syun_008043</name>
</gene>
<evidence type="ECO:0000256" key="1">
    <source>
        <dbReference type="SAM" id="MobiDB-lite"/>
    </source>
</evidence>
<dbReference type="Proteomes" id="UP001420932">
    <property type="component" value="Unassembled WGS sequence"/>
</dbReference>